<feature type="compositionally biased region" description="Basic and acidic residues" evidence="1">
    <location>
        <begin position="300"/>
        <end position="313"/>
    </location>
</feature>
<reference evidence="3" key="1">
    <citation type="journal article" date="2013" name="Science">
        <title>The Amborella genome and the evolution of flowering plants.</title>
        <authorList>
            <consortium name="Amborella Genome Project"/>
        </authorList>
    </citation>
    <scope>NUCLEOTIDE SEQUENCE [LARGE SCALE GENOMIC DNA]</scope>
</reference>
<accession>W1PNH5</accession>
<dbReference type="Gramene" id="ERN09261">
    <property type="protein sequence ID" value="ERN09261"/>
    <property type="gene ID" value="AMTR_s00149p00044790"/>
</dbReference>
<dbReference type="PANTHER" id="PTHR34285">
    <property type="entry name" value="OS08G0510800 PROTEIN"/>
    <property type="match status" value="1"/>
</dbReference>
<dbReference type="AlphaFoldDB" id="W1PNH5"/>
<sequence length="336" mass="36962">MKASLKLREGQMPLVRAKIPVSVHGVPFISGIEAGDSEELSLHLRTAWSAGPAIKASYSPNDSWNPFGFVIKSGIGLWGSPERSPLSMAVEFSLLGRASPRFTLQFRPESGDFMVRKSVRSFQAKNPVVFKQNGSFQVGNGGFQVEAERDKEKENINGGFPDIKEVVSGVNLNVRSGFPLRKHAALKLRWGVNFPAKRKSFQQEVGGNGLPYLTVDKISVESVNEEEEEGRAREYCGSWFGFPAPEKEVEFVKGMCFVMRSEVEGLKRENGAMRESIEEMRRFVGGGSNENKKLGMGGEGEERLRKRGEEGVRAGKKTTGDVSEELKKAIKGASGL</sequence>
<dbReference type="OMA" id="RAREYCG"/>
<proteinExistence type="predicted"/>
<dbReference type="Proteomes" id="UP000017836">
    <property type="component" value="Unassembled WGS sequence"/>
</dbReference>
<organism evidence="2 3">
    <name type="scientific">Amborella trichopoda</name>
    <dbReference type="NCBI Taxonomy" id="13333"/>
    <lineage>
        <taxon>Eukaryota</taxon>
        <taxon>Viridiplantae</taxon>
        <taxon>Streptophyta</taxon>
        <taxon>Embryophyta</taxon>
        <taxon>Tracheophyta</taxon>
        <taxon>Spermatophyta</taxon>
        <taxon>Magnoliopsida</taxon>
        <taxon>Amborellales</taxon>
        <taxon>Amborellaceae</taxon>
        <taxon>Amborella</taxon>
    </lineage>
</organism>
<dbReference type="OrthoDB" id="693868at2759"/>
<evidence type="ECO:0000256" key="1">
    <source>
        <dbReference type="SAM" id="MobiDB-lite"/>
    </source>
</evidence>
<evidence type="ECO:0000313" key="2">
    <source>
        <dbReference type="EMBL" id="ERN09261.1"/>
    </source>
</evidence>
<dbReference type="eggNOG" id="ENOG502QT3I">
    <property type="taxonomic scope" value="Eukaryota"/>
</dbReference>
<gene>
    <name evidence="2" type="ORF">AMTR_s00149p00044790</name>
</gene>
<keyword evidence="3" id="KW-1185">Reference proteome</keyword>
<dbReference type="HOGENOM" id="CLU_049392_0_0_1"/>
<evidence type="ECO:0000313" key="3">
    <source>
        <dbReference type="Proteomes" id="UP000017836"/>
    </source>
</evidence>
<feature type="region of interest" description="Disordered" evidence="1">
    <location>
        <begin position="285"/>
        <end position="336"/>
    </location>
</feature>
<dbReference type="EMBL" id="KI393016">
    <property type="protein sequence ID" value="ERN09261.1"/>
    <property type="molecule type" value="Genomic_DNA"/>
</dbReference>
<name>W1PNH5_AMBTC</name>
<dbReference type="PANTHER" id="PTHR34285:SF3">
    <property type="entry name" value="OS08G0510800 PROTEIN"/>
    <property type="match status" value="1"/>
</dbReference>
<protein>
    <submittedName>
        <fullName evidence="2">Uncharacterized protein</fullName>
    </submittedName>
</protein>